<evidence type="ECO:0000313" key="7">
    <source>
        <dbReference type="Proteomes" id="UP000504637"/>
    </source>
</evidence>
<name>A0A6J3LYB6_9PEZI</name>
<feature type="region of interest" description="Disordered" evidence="4">
    <location>
        <begin position="36"/>
        <end position="311"/>
    </location>
</feature>
<evidence type="ECO:0000313" key="8">
    <source>
        <dbReference type="RefSeq" id="XP_033457792.1"/>
    </source>
</evidence>
<feature type="compositionally biased region" description="Basic and acidic residues" evidence="4">
    <location>
        <begin position="301"/>
        <end position="311"/>
    </location>
</feature>
<reference evidence="8" key="3">
    <citation type="submission" date="2025-08" db="UniProtKB">
        <authorList>
            <consortium name="RefSeq"/>
        </authorList>
    </citation>
    <scope>IDENTIFICATION</scope>
    <source>
        <strain evidence="8">CBS 342.82</strain>
    </source>
</reference>
<gene>
    <name evidence="8" type="ORF">K489DRAFT_411971</name>
</gene>
<feature type="compositionally biased region" description="Basic residues" evidence="4">
    <location>
        <begin position="134"/>
        <end position="143"/>
    </location>
</feature>
<feature type="domain" description="Ribosomal RNA-processing protein 14 N-terminal" evidence="6">
    <location>
        <begin position="14"/>
        <end position="69"/>
    </location>
</feature>
<comment type="subcellular location">
    <subcellularLocation>
        <location evidence="1">Nucleus</location>
    </subcellularLocation>
</comment>
<evidence type="ECO:0000259" key="5">
    <source>
        <dbReference type="Pfam" id="PF04935"/>
    </source>
</evidence>
<organism evidence="8">
    <name type="scientific">Dissoconium aciculare CBS 342.82</name>
    <dbReference type="NCBI Taxonomy" id="1314786"/>
    <lineage>
        <taxon>Eukaryota</taxon>
        <taxon>Fungi</taxon>
        <taxon>Dikarya</taxon>
        <taxon>Ascomycota</taxon>
        <taxon>Pezizomycotina</taxon>
        <taxon>Dothideomycetes</taxon>
        <taxon>Dothideomycetidae</taxon>
        <taxon>Mycosphaerellales</taxon>
        <taxon>Dissoconiaceae</taxon>
        <taxon>Dissoconium</taxon>
    </lineage>
</organism>
<accession>A0A6J3LYB6</accession>
<feature type="domain" description="Ribosomal RNA-processing protein 14/surfeit locus protein 6 C-terminal" evidence="5">
    <location>
        <begin position="342"/>
        <end position="538"/>
    </location>
</feature>
<protein>
    <submittedName>
        <fullName evidence="8">SURF6-domain-containing protein</fullName>
    </submittedName>
</protein>
<keyword evidence="3" id="KW-0539">Nucleus</keyword>
<dbReference type="Pfam" id="PF04935">
    <property type="entry name" value="SURF6"/>
    <property type="match status" value="1"/>
</dbReference>
<dbReference type="OrthoDB" id="444809at2759"/>
<reference evidence="8" key="2">
    <citation type="submission" date="2020-04" db="EMBL/GenBank/DDBJ databases">
        <authorList>
            <consortium name="NCBI Genome Project"/>
        </authorList>
    </citation>
    <scope>NUCLEOTIDE SEQUENCE</scope>
    <source>
        <strain evidence="8">CBS 342.82</strain>
    </source>
</reference>
<feature type="compositionally biased region" description="Acidic residues" evidence="4">
    <location>
        <begin position="172"/>
        <end position="188"/>
    </location>
</feature>
<feature type="compositionally biased region" description="Basic residues" evidence="4">
    <location>
        <begin position="535"/>
        <end position="555"/>
    </location>
</feature>
<feature type="compositionally biased region" description="Low complexity" evidence="4">
    <location>
        <begin position="279"/>
        <end position="290"/>
    </location>
</feature>
<dbReference type="GO" id="GO:0005730">
    <property type="term" value="C:nucleolus"/>
    <property type="evidence" value="ECO:0007669"/>
    <property type="project" value="TreeGrafter"/>
</dbReference>
<evidence type="ECO:0000256" key="4">
    <source>
        <dbReference type="SAM" id="MobiDB-lite"/>
    </source>
</evidence>
<dbReference type="PANTHER" id="PTHR14369">
    <property type="entry name" value="SURFEIT LOCUS PROTEIN 6"/>
    <property type="match status" value="1"/>
</dbReference>
<feature type="compositionally biased region" description="Basic and acidic residues" evidence="4">
    <location>
        <begin position="197"/>
        <end position="206"/>
    </location>
</feature>
<feature type="region of interest" description="Disordered" evidence="4">
    <location>
        <begin position="324"/>
        <end position="564"/>
    </location>
</feature>
<evidence type="ECO:0000259" key="6">
    <source>
        <dbReference type="Pfam" id="PF15459"/>
    </source>
</evidence>
<feature type="compositionally biased region" description="Basic and acidic residues" evidence="4">
    <location>
        <begin position="475"/>
        <end position="484"/>
    </location>
</feature>
<keyword evidence="7" id="KW-1185">Reference proteome</keyword>
<dbReference type="PANTHER" id="PTHR14369:SF0">
    <property type="entry name" value="SURFEIT LOCUS PROTEIN 6"/>
    <property type="match status" value="1"/>
</dbReference>
<dbReference type="GO" id="GO:0003677">
    <property type="term" value="F:DNA binding"/>
    <property type="evidence" value="ECO:0007669"/>
    <property type="project" value="TreeGrafter"/>
</dbReference>
<dbReference type="InterPro" id="IPR029190">
    <property type="entry name" value="Rrp14/SURF6_C"/>
</dbReference>
<feature type="compositionally biased region" description="Basic and acidic residues" evidence="4">
    <location>
        <begin position="78"/>
        <end position="108"/>
    </location>
</feature>
<dbReference type="Proteomes" id="UP000504637">
    <property type="component" value="Unplaced"/>
</dbReference>
<feature type="compositionally biased region" description="Basic and acidic residues" evidence="4">
    <location>
        <begin position="144"/>
        <end position="159"/>
    </location>
</feature>
<evidence type="ECO:0000256" key="1">
    <source>
        <dbReference type="ARBA" id="ARBA00004123"/>
    </source>
</evidence>
<feature type="compositionally biased region" description="Basic and acidic residues" evidence="4">
    <location>
        <begin position="324"/>
        <end position="355"/>
    </location>
</feature>
<dbReference type="RefSeq" id="XP_033457792.1">
    <property type="nucleotide sequence ID" value="XM_033607865.1"/>
</dbReference>
<evidence type="ECO:0000256" key="2">
    <source>
        <dbReference type="ARBA" id="ARBA00005904"/>
    </source>
</evidence>
<sequence>MAQSDDVLDGIEERLVNHAKAFDSLLALTPAREYYGSQIDDGLDPSDQWNRKKQTKEQKRAAKRAKLDPSNQKSALDVMKERESKRKRELGIEDEVAHNEDDPIEKKTTTNVPPNKRQKQVLDPEAQEAERAAKAAKRRQARVQKNEKKAKLKAKMDAKKARKQAVATVENADPEDLAAEESEEEDGDAPGTGAINEGHKDIEKMDLSGLADSEDEEEAHDQANDNDSSVPSTPADESAAFDTATNQSETSSSSSIVPPTVPEAETARKLNQKPLPRLSAKSSASTKPPAQTTAVSGIESPKLRLPDIDQAELQERLRKRIEELRARRKADGPDGRPARSRQELLDQRRKKEEQRKIHKKELRRAAKEEEAQKREEQLRGSGSPMSLELFGSRPSPKPQDNNFSFSRVAFDDGTAADASLSGLSDPKKRKGPQDPRTALQAAEKKQSRLAGLDAEKRADIAEKDMWLNAKKHAHGERVRDDTSLLKKALKRKEKQKSKSEKEWQERGEAVVKGKEIKQKRRESNLQRRRDDKGSKGSKGKKKPSSSAGKGKKKARPGFEGRFKA</sequence>
<dbReference type="GeneID" id="54365664"/>
<dbReference type="InterPro" id="IPR007019">
    <property type="entry name" value="SURF6"/>
</dbReference>
<feature type="compositionally biased region" description="Basic and acidic residues" evidence="4">
    <location>
        <begin position="453"/>
        <end position="465"/>
    </location>
</feature>
<comment type="similarity">
    <text evidence="2">Belongs to the SURF6 family.</text>
</comment>
<feature type="compositionally biased region" description="Low complexity" evidence="4">
    <location>
        <begin position="248"/>
        <end position="258"/>
    </location>
</feature>
<evidence type="ECO:0000256" key="3">
    <source>
        <dbReference type="ARBA" id="ARBA00023242"/>
    </source>
</evidence>
<dbReference type="GO" id="GO:0003723">
    <property type="term" value="F:RNA binding"/>
    <property type="evidence" value="ECO:0007669"/>
    <property type="project" value="TreeGrafter"/>
</dbReference>
<dbReference type="AlphaFoldDB" id="A0A6J3LYB6"/>
<feature type="compositionally biased region" description="Basic and acidic residues" evidence="4">
    <location>
        <begin position="496"/>
        <end position="534"/>
    </location>
</feature>
<dbReference type="GO" id="GO:0042273">
    <property type="term" value="P:ribosomal large subunit biogenesis"/>
    <property type="evidence" value="ECO:0007669"/>
    <property type="project" value="TreeGrafter"/>
</dbReference>
<feature type="compositionally biased region" description="Basic and acidic residues" evidence="4">
    <location>
        <begin position="363"/>
        <end position="378"/>
    </location>
</feature>
<dbReference type="InterPro" id="IPR029188">
    <property type="entry name" value="Rrp14_N"/>
</dbReference>
<dbReference type="GO" id="GO:0042274">
    <property type="term" value="P:ribosomal small subunit biogenesis"/>
    <property type="evidence" value="ECO:0007669"/>
    <property type="project" value="TreeGrafter"/>
</dbReference>
<dbReference type="Pfam" id="PF15459">
    <property type="entry name" value="RRP14"/>
    <property type="match status" value="1"/>
</dbReference>
<proteinExistence type="inferred from homology"/>
<reference evidence="8" key="1">
    <citation type="submission" date="2020-01" db="EMBL/GenBank/DDBJ databases">
        <authorList>
            <consortium name="DOE Joint Genome Institute"/>
            <person name="Haridas S."/>
            <person name="Albert R."/>
            <person name="Binder M."/>
            <person name="Bloem J."/>
            <person name="Labutti K."/>
            <person name="Salamov A."/>
            <person name="Andreopoulos B."/>
            <person name="Baker S.E."/>
            <person name="Barry K."/>
            <person name="Bills G."/>
            <person name="Bluhm B.H."/>
            <person name="Cannon C."/>
            <person name="Castanera R."/>
            <person name="Culley D.E."/>
            <person name="Daum C."/>
            <person name="Ezra D."/>
            <person name="Gonzalez J.B."/>
            <person name="Henrissat B."/>
            <person name="Kuo A."/>
            <person name="Liang C."/>
            <person name="Lipzen A."/>
            <person name="Lutzoni F."/>
            <person name="Magnuson J."/>
            <person name="Mondo S."/>
            <person name="Nolan M."/>
            <person name="Ohm R."/>
            <person name="Pangilinan J."/>
            <person name="Park H.-J."/>
            <person name="Ramirez L."/>
            <person name="Alfaro M."/>
            <person name="Sun H."/>
            <person name="Tritt A."/>
            <person name="Yoshinaga Y."/>
            <person name="Zwiers L.-H."/>
            <person name="Turgeon B.G."/>
            <person name="Goodwin S.B."/>
            <person name="Spatafora J.W."/>
            <person name="Crous P.W."/>
            <person name="Grigoriev I.V."/>
        </authorList>
    </citation>
    <scope>NUCLEOTIDE SEQUENCE</scope>
    <source>
        <strain evidence="8">CBS 342.82</strain>
    </source>
</reference>